<feature type="domain" description="Multidrug resistance protein MdtA-like barrel-sandwich hybrid" evidence="5">
    <location>
        <begin position="61"/>
        <end position="201"/>
    </location>
</feature>
<feature type="domain" description="Multidrug resistance protein MdtA-like alpha-helical hairpin" evidence="4">
    <location>
        <begin position="99"/>
        <end position="169"/>
    </location>
</feature>
<dbReference type="Gene3D" id="2.40.50.100">
    <property type="match status" value="1"/>
</dbReference>
<dbReference type="GO" id="GO:0046677">
    <property type="term" value="P:response to antibiotic"/>
    <property type="evidence" value="ECO:0007669"/>
    <property type="project" value="TreeGrafter"/>
</dbReference>
<feature type="signal peptide" evidence="3">
    <location>
        <begin position="1"/>
        <end position="18"/>
    </location>
</feature>
<dbReference type="RefSeq" id="WP_149114659.1">
    <property type="nucleotide sequence ID" value="NZ_CP042425.1"/>
</dbReference>
<evidence type="ECO:0000256" key="3">
    <source>
        <dbReference type="SAM" id="SignalP"/>
    </source>
</evidence>
<evidence type="ECO:0000313" key="7">
    <source>
        <dbReference type="EMBL" id="QEL20351.1"/>
    </source>
</evidence>
<dbReference type="InterPro" id="IPR058625">
    <property type="entry name" value="MdtA-like_BSH"/>
</dbReference>
<proteinExistence type="inferred from homology"/>
<dbReference type="PANTHER" id="PTHR30158">
    <property type="entry name" value="ACRA/E-RELATED COMPONENT OF DRUG EFFLUX TRANSPORTER"/>
    <property type="match status" value="1"/>
</dbReference>
<evidence type="ECO:0000313" key="8">
    <source>
        <dbReference type="Proteomes" id="UP000324974"/>
    </source>
</evidence>
<keyword evidence="3" id="KW-0732">Signal</keyword>
<dbReference type="InterPro" id="IPR058624">
    <property type="entry name" value="MdtA-like_HH"/>
</dbReference>
<dbReference type="PROSITE" id="PS51257">
    <property type="entry name" value="PROKAR_LIPOPROTEIN"/>
    <property type="match status" value="1"/>
</dbReference>
<dbReference type="OrthoDB" id="9816569at2"/>
<dbReference type="NCBIfam" id="TIGR01730">
    <property type="entry name" value="RND_mfp"/>
    <property type="match status" value="1"/>
</dbReference>
<dbReference type="Gene3D" id="1.10.287.470">
    <property type="entry name" value="Helix hairpin bin"/>
    <property type="match status" value="1"/>
</dbReference>
<sequence>MRTWASPVLLLGCCVGLAGCTRGPAGTPPPATVVVPVSHPITRDVVEYVEYTGRTDAVDSVGIRPRATGYLTKTSFKEGDIVKKGDVLFEIDPRPYQAQLDQAEGQVRVAEAQFTLAQANYNRIKGTGNDRTFSPQEVDQAKAAQDAADAQVKAAKATAEVYRLNLSYTRVTSPIDGQVSRYYYTVGNLVNQDQTLLTTVVSTDPMKVYLDMDERTMLRVRNSINQGKIQPRGPKNELPLLMRLEGEEGFPHKGAIDFSNNTVNPSTGTIAIRGEFANPLPPGGRRLLSPGMFTRLRLPLGGPRPAVLVVDRAIGSDQGLKFVYVVEKDKKISYRRVKVGPLEDDGLRVIEGEYKPKTGSQPAEGLRLDDVVAVGAIQQLRPGMEVETEMIAMPTPGAPSAPPPPDGKPAPTTPPTPAPKAPSGAKN</sequence>
<dbReference type="Pfam" id="PF25917">
    <property type="entry name" value="BSH_RND"/>
    <property type="match status" value="1"/>
</dbReference>
<dbReference type="Gene3D" id="2.40.30.170">
    <property type="match status" value="1"/>
</dbReference>
<dbReference type="Pfam" id="PF25944">
    <property type="entry name" value="Beta-barrel_RND"/>
    <property type="match status" value="1"/>
</dbReference>
<feature type="compositionally biased region" description="Pro residues" evidence="2">
    <location>
        <begin position="396"/>
        <end position="420"/>
    </location>
</feature>
<dbReference type="KEGG" id="lrs:PX52LOC_07444"/>
<feature type="domain" description="Multidrug resistance protein MdtA-like beta-barrel" evidence="6">
    <location>
        <begin position="205"/>
        <end position="300"/>
    </location>
</feature>
<evidence type="ECO:0000259" key="5">
    <source>
        <dbReference type="Pfam" id="PF25917"/>
    </source>
</evidence>
<organism evidence="7 8">
    <name type="scientific">Limnoglobus roseus</name>
    <dbReference type="NCBI Taxonomy" id="2598579"/>
    <lineage>
        <taxon>Bacteria</taxon>
        <taxon>Pseudomonadati</taxon>
        <taxon>Planctomycetota</taxon>
        <taxon>Planctomycetia</taxon>
        <taxon>Gemmatales</taxon>
        <taxon>Gemmataceae</taxon>
        <taxon>Limnoglobus</taxon>
    </lineage>
</organism>
<evidence type="ECO:0000256" key="1">
    <source>
        <dbReference type="ARBA" id="ARBA00009477"/>
    </source>
</evidence>
<feature type="chain" id="PRO_5022673259" evidence="3">
    <location>
        <begin position="19"/>
        <end position="427"/>
    </location>
</feature>
<dbReference type="Pfam" id="PF25876">
    <property type="entry name" value="HH_MFP_RND"/>
    <property type="match status" value="1"/>
</dbReference>
<keyword evidence="8" id="KW-1185">Reference proteome</keyword>
<dbReference type="GO" id="GO:0022857">
    <property type="term" value="F:transmembrane transporter activity"/>
    <property type="evidence" value="ECO:0007669"/>
    <property type="project" value="InterPro"/>
</dbReference>
<evidence type="ECO:0000256" key="2">
    <source>
        <dbReference type="SAM" id="MobiDB-lite"/>
    </source>
</evidence>
<dbReference type="GO" id="GO:0005886">
    <property type="term" value="C:plasma membrane"/>
    <property type="evidence" value="ECO:0007669"/>
    <property type="project" value="TreeGrafter"/>
</dbReference>
<protein>
    <submittedName>
        <fullName evidence="7">Efflux RND transporter periplasmic adaptor subunit</fullName>
    </submittedName>
</protein>
<dbReference type="AlphaFoldDB" id="A0A5C1AM92"/>
<dbReference type="Proteomes" id="UP000324974">
    <property type="component" value="Chromosome"/>
</dbReference>
<comment type="similarity">
    <text evidence="1">Belongs to the membrane fusion protein (MFP) (TC 8.A.1) family.</text>
</comment>
<evidence type="ECO:0000259" key="6">
    <source>
        <dbReference type="Pfam" id="PF25944"/>
    </source>
</evidence>
<reference evidence="8" key="1">
    <citation type="submission" date="2019-08" db="EMBL/GenBank/DDBJ databases">
        <title>Limnoglobus roseus gen. nov., sp. nov., a novel freshwater planctomycete with a giant genome from the family Gemmataceae.</title>
        <authorList>
            <person name="Kulichevskaya I.S."/>
            <person name="Naumoff D.G."/>
            <person name="Miroshnikov K."/>
            <person name="Ivanova A."/>
            <person name="Philippov D.A."/>
            <person name="Hakobyan A."/>
            <person name="Rijpstra I.C."/>
            <person name="Sinninghe Damste J.S."/>
            <person name="Liesack W."/>
            <person name="Dedysh S.N."/>
        </authorList>
    </citation>
    <scope>NUCLEOTIDE SEQUENCE [LARGE SCALE GENOMIC DNA]</scope>
    <source>
        <strain evidence="8">PX52</strain>
    </source>
</reference>
<dbReference type="SUPFAM" id="SSF111369">
    <property type="entry name" value="HlyD-like secretion proteins"/>
    <property type="match status" value="1"/>
</dbReference>
<dbReference type="InterPro" id="IPR058626">
    <property type="entry name" value="MdtA-like_b-barrel"/>
</dbReference>
<dbReference type="Gene3D" id="2.40.420.20">
    <property type="match status" value="1"/>
</dbReference>
<gene>
    <name evidence="7" type="ORF">PX52LOC_07444</name>
</gene>
<dbReference type="GO" id="GO:0030313">
    <property type="term" value="C:cell envelope"/>
    <property type="evidence" value="ECO:0007669"/>
    <property type="project" value="UniProtKB-SubCell"/>
</dbReference>
<evidence type="ECO:0000259" key="4">
    <source>
        <dbReference type="Pfam" id="PF25876"/>
    </source>
</evidence>
<accession>A0A5C1AM92</accession>
<name>A0A5C1AM92_9BACT</name>
<dbReference type="PANTHER" id="PTHR30158:SF10">
    <property type="entry name" value="CATION EFFLUX PUMP"/>
    <property type="match status" value="1"/>
</dbReference>
<feature type="region of interest" description="Disordered" evidence="2">
    <location>
        <begin position="391"/>
        <end position="427"/>
    </location>
</feature>
<dbReference type="EMBL" id="CP042425">
    <property type="protein sequence ID" value="QEL20351.1"/>
    <property type="molecule type" value="Genomic_DNA"/>
</dbReference>
<dbReference type="InterPro" id="IPR006143">
    <property type="entry name" value="RND_pump_MFP"/>
</dbReference>